<dbReference type="Proteomes" id="UP000199695">
    <property type="component" value="Unassembled WGS sequence"/>
</dbReference>
<name>A0A1H8AM20_9BACL</name>
<evidence type="ECO:0000313" key="2">
    <source>
        <dbReference type="Proteomes" id="UP000199695"/>
    </source>
</evidence>
<evidence type="ECO:0000313" key="1">
    <source>
        <dbReference type="EMBL" id="SEM71805.1"/>
    </source>
</evidence>
<proteinExistence type="predicted"/>
<dbReference type="AlphaFoldDB" id="A0A1H8AM20"/>
<sequence length="59" mass="6951">MPEHVHLLRVYFFYAKTDPVIQKDLDHRICPESPSAGETFYGSIFLDDHSLFMLKYALF</sequence>
<organism evidence="1 2">
    <name type="scientific">Lihuaxuella thermophila</name>
    <dbReference type="NCBI Taxonomy" id="1173111"/>
    <lineage>
        <taxon>Bacteria</taxon>
        <taxon>Bacillati</taxon>
        <taxon>Bacillota</taxon>
        <taxon>Bacilli</taxon>
        <taxon>Bacillales</taxon>
        <taxon>Thermoactinomycetaceae</taxon>
        <taxon>Lihuaxuella</taxon>
    </lineage>
</organism>
<gene>
    <name evidence="1" type="ORF">SAMN05444955_101237</name>
</gene>
<keyword evidence="2" id="KW-1185">Reference proteome</keyword>
<protein>
    <submittedName>
        <fullName evidence="1">Uncharacterized protein</fullName>
    </submittedName>
</protein>
<dbReference type="STRING" id="1173111.SAMN05444955_101237"/>
<dbReference type="EMBL" id="FOCQ01000001">
    <property type="protein sequence ID" value="SEM71805.1"/>
    <property type="molecule type" value="Genomic_DNA"/>
</dbReference>
<reference evidence="1 2" key="1">
    <citation type="submission" date="2016-10" db="EMBL/GenBank/DDBJ databases">
        <authorList>
            <person name="de Groot N.N."/>
        </authorList>
    </citation>
    <scope>NUCLEOTIDE SEQUENCE [LARGE SCALE GENOMIC DNA]</scope>
    <source>
        <strain evidence="1 2">DSM 46701</strain>
    </source>
</reference>
<accession>A0A1H8AM20</accession>